<dbReference type="PROSITE" id="PS51722">
    <property type="entry name" value="G_TR_2"/>
    <property type="match status" value="1"/>
</dbReference>
<dbReference type="FunFam" id="3.30.230.10:FF:000009">
    <property type="entry name" value="116 kDa U5 small nuclear ribonucleoprotein component"/>
    <property type="match status" value="1"/>
</dbReference>
<keyword evidence="11" id="KW-1185">Reference proteome</keyword>
<evidence type="ECO:0000259" key="9">
    <source>
        <dbReference type="PROSITE" id="PS51722"/>
    </source>
</evidence>
<dbReference type="Gene3D" id="3.40.50.300">
    <property type="entry name" value="P-loop containing nucleotide triphosphate hydrolases"/>
    <property type="match status" value="1"/>
</dbReference>
<comment type="function">
    <text evidence="7">Component of the U5 snRNP complex required for pre-mRNA splicing. Binds GTP.</text>
</comment>
<dbReference type="Pfam" id="PF00009">
    <property type="entry name" value="GTP_EFTU"/>
    <property type="match status" value="1"/>
</dbReference>
<dbReference type="InterPro" id="IPR020568">
    <property type="entry name" value="Ribosomal_Su5_D2-typ_SF"/>
</dbReference>
<dbReference type="InterPro" id="IPR014721">
    <property type="entry name" value="Ribsml_uS5_D2-typ_fold_subgr"/>
</dbReference>
<dbReference type="PRINTS" id="PR00315">
    <property type="entry name" value="ELONGATNFCT"/>
</dbReference>
<keyword evidence="5" id="KW-0508">mRNA splicing</keyword>
<evidence type="ECO:0000256" key="6">
    <source>
        <dbReference type="ARBA" id="ARBA00023242"/>
    </source>
</evidence>
<evidence type="ECO:0000313" key="11">
    <source>
        <dbReference type="Proteomes" id="UP000094236"/>
    </source>
</evidence>
<dbReference type="GO" id="GO:0005682">
    <property type="term" value="C:U5 snRNP"/>
    <property type="evidence" value="ECO:0007669"/>
    <property type="project" value="EnsemblFungi"/>
</dbReference>
<dbReference type="GO" id="GO:0005829">
    <property type="term" value="C:cytosol"/>
    <property type="evidence" value="ECO:0007669"/>
    <property type="project" value="TreeGrafter"/>
</dbReference>
<dbReference type="STRING" id="669874.A0A1E4TV38"/>
<dbReference type="SUPFAM" id="SSF54211">
    <property type="entry name" value="Ribosomal protein S5 domain 2-like"/>
    <property type="match status" value="1"/>
</dbReference>
<dbReference type="FunFam" id="3.40.50.300:FF:000646">
    <property type="entry name" value="U5 small nuclear ribonucleoprotein component"/>
    <property type="match status" value="1"/>
</dbReference>
<organism evidence="10 11">
    <name type="scientific">Pachysolen tannophilus NRRL Y-2460</name>
    <dbReference type="NCBI Taxonomy" id="669874"/>
    <lineage>
        <taxon>Eukaryota</taxon>
        <taxon>Fungi</taxon>
        <taxon>Dikarya</taxon>
        <taxon>Ascomycota</taxon>
        <taxon>Saccharomycotina</taxon>
        <taxon>Pichiomycetes</taxon>
        <taxon>Pachysolenaceae</taxon>
        <taxon>Pachysolen</taxon>
    </lineage>
</organism>
<dbReference type="Gene3D" id="3.90.1430.10">
    <property type="entry name" value="Yeast translation eEF2 (G' domain)"/>
    <property type="match status" value="1"/>
</dbReference>
<dbReference type="Pfam" id="PF16004">
    <property type="entry name" value="EFTUD2"/>
    <property type="match status" value="1"/>
</dbReference>
<dbReference type="EMBL" id="KV454014">
    <property type="protein sequence ID" value="ODV95653.1"/>
    <property type="molecule type" value="Genomic_DNA"/>
</dbReference>
<dbReference type="Gene3D" id="3.30.70.240">
    <property type="match status" value="1"/>
</dbReference>
<accession>A0A1E4TV38</accession>
<feature type="region of interest" description="Disordered" evidence="8">
    <location>
        <begin position="1"/>
        <end position="54"/>
    </location>
</feature>
<dbReference type="InterPro" id="IPR027417">
    <property type="entry name" value="P-loop_NTPase"/>
</dbReference>
<proteinExistence type="predicted"/>
<dbReference type="Proteomes" id="UP000094236">
    <property type="component" value="Unassembled WGS sequence"/>
</dbReference>
<dbReference type="InterPro" id="IPR005517">
    <property type="entry name" value="Transl_elong_EFG/EF2_IV"/>
</dbReference>
<dbReference type="Gene3D" id="3.30.230.10">
    <property type="match status" value="1"/>
</dbReference>
<dbReference type="SUPFAM" id="SSF52540">
    <property type="entry name" value="P-loop containing nucleoside triphosphate hydrolases"/>
    <property type="match status" value="1"/>
</dbReference>
<dbReference type="Pfam" id="PF03764">
    <property type="entry name" value="EFG_IV"/>
    <property type="match status" value="1"/>
</dbReference>
<name>A0A1E4TV38_PACTA</name>
<dbReference type="PANTHER" id="PTHR42908:SF6">
    <property type="entry name" value="116 KDA U5 SMALL NUCLEAR RIBONUCLEOPROTEIN COMPONENT"/>
    <property type="match status" value="1"/>
</dbReference>
<feature type="compositionally biased region" description="Low complexity" evidence="8">
    <location>
        <begin position="17"/>
        <end position="26"/>
    </location>
</feature>
<reference evidence="11" key="1">
    <citation type="submission" date="2016-05" db="EMBL/GenBank/DDBJ databases">
        <title>Comparative genomics of biotechnologically important yeasts.</title>
        <authorList>
            <consortium name="DOE Joint Genome Institute"/>
            <person name="Riley R."/>
            <person name="Haridas S."/>
            <person name="Wolfe K.H."/>
            <person name="Lopes M.R."/>
            <person name="Hittinger C.T."/>
            <person name="Goker M."/>
            <person name="Salamov A."/>
            <person name="Wisecaver J."/>
            <person name="Long T.M."/>
            <person name="Aerts A.L."/>
            <person name="Barry K."/>
            <person name="Choi C."/>
            <person name="Clum A."/>
            <person name="Coughlan A.Y."/>
            <person name="Deshpande S."/>
            <person name="Douglass A.P."/>
            <person name="Hanson S.J."/>
            <person name="Klenk H.-P."/>
            <person name="Labutti K."/>
            <person name="Lapidus A."/>
            <person name="Lindquist E."/>
            <person name="Lipzen A."/>
            <person name="Meier-Kolthoff J.P."/>
            <person name="Ohm R.A."/>
            <person name="Otillar R.P."/>
            <person name="Pangilinan J."/>
            <person name="Peng Y."/>
            <person name="Rokas A."/>
            <person name="Rosa C.A."/>
            <person name="Scheuner C."/>
            <person name="Sibirny A.A."/>
            <person name="Slot J.C."/>
            <person name="Stielow J.B."/>
            <person name="Sun H."/>
            <person name="Kurtzman C.P."/>
            <person name="Blackwell M."/>
            <person name="Grigoriev I.V."/>
            <person name="Jeffries T.W."/>
        </authorList>
    </citation>
    <scope>NUCLEOTIDE SEQUENCE [LARGE SCALE GENOMIC DNA]</scope>
    <source>
        <strain evidence="11">NRRL Y-2460</strain>
    </source>
</reference>
<feature type="domain" description="Tr-type G" evidence="9">
    <location>
        <begin position="136"/>
        <end position="353"/>
    </location>
</feature>
<dbReference type="Gene3D" id="2.40.30.10">
    <property type="entry name" value="Translation factors"/>
    <property type="match status" value="1"/>
</dbReference>
<gene>
    <name evidence="10" type="ORF">PACTADRAFT_34209</name>
</gene>
<feature type="compositionally biased region" description="Acidic residues" evidence="8">
    <location>
        <begin position="41"/>
        <end position="54"/>
    </location>
</feature>
<dbReference type="InterPro" id="IPR000795">
    <property type="entry name" value="T_Tr_GTP-bd_dom"/>
</dbReference>
<protein>
    <recommendedName>
        <fullName evidence="9">Tr-type G domain-containing protein</fullName>
    </recommendedName>
</protein>
<dbReference type="GO" id="GO:0000388">
    <property type="term" value="P:spliceosome conformational change to release U4 (or U4atac) and U1 (or U11)"/>
    <property type="evidence" value="ECO:0007669"/>
    <property type="project" value="EnsemblFungi"/>
</dbReference>
<dbReference type="GO" id="GO:0030623">
    <property type="term" value="F:U5 snRNA binding"/>
    <property type="evidence" value="ECO:0007669"/>
    <property type="project" value="EnsemblFungi"/>
</dbReference>
<evidence type="ECO:0000256" key="5">
    <source>
        <dbReference type="ARBA" id="ARBA00023187"/>
    </source>
</evidence>
<dbReference type="GO" id="GO:0000974">
    <property type="term" value="C:Prp19 complex"/>
    <property type="evidence" value="ECO:0007669"/>
    <property type="project" value="EnsemblFungi"/>
</dbReference>
<dbReference type="SUPFAM" id="SSF54980">
    <property type="entry name" value="EF-G C-terminal domain-like"/>
    <property type="match status" value="2"/>
</dbReference>
<dbReference type="Pfam" id="PF00679">
    <property type="entry name" value="EFG_C"/>
    <property type="match status" value="1"/>
</dbReference>
<sequence>MDSDEDVYDEFGNLIGDAADSDSSSDTNSGDVNYDVAGYGSEEEMVDENENENENDINTASTTAIVLNEDKKYYPSIYETFGPDVETIIQTHDTQDIDEPIVKPVEQKILKLEETELPSTVYSLDYLVNSMLSLPERIRNISLIGNLHSGKTSFLDMLIWETHSDLKTINFKKLKNFKPLRYTDTHFLEIEKGLSIKSTPVTLLLQDLNKKSLVFNILDSPGHVNFADELAISNASVDGAIIILDCIEGLSIGDKLAIQNCLQYNIPMCLVINKIDRLILELRLPPLDAYFKLRHVIEEFNEFIKNSEFNNKNEILHFSPELNNVLFASSSYQFCFNLRSFAQLYCERFNANDLDIDSFGSRLWGDIYYDDKTNAFSTLQKKNSSLESNHRSFIKFILNPLYKIFSHTLTKEPKELASFLQKHFNLNSLPSFLFKLDSQVLLREICKKIFGSSSGFVDMVEKNCPSPIDIASQKIDRLLFNTKSESLDLIKQHISRCDQNGPLIAHITKLIDSKDSSKFYGVVHVISGTLKLKTTYKILGEAYSPDDDEDMIEQELQKIYISGGRYRIPVTELPAGCIGLITSKDLDTFVTKTATIYESTFDQQLYIFKPLDYIIQPVFKVAIEPQNPSELPKLLEGLRKINKSYCGCEIKVEESGEHVILGSGELYMDCLLHDLRKLYSNIEIKVSDPISRFAESCTDLSMTKISIESTNKLNRVTIIAEPLEEKITRDIEIGKVPTSVSDARKIGKLFRDEYKWDALASRSIWSFGAPENGAANILLDDTLPDEVDKSKLKLLKDSIVQGFQWATREGPLCDEPIRSIKFKILDFQMDSDNLLDSNGGQIIPMIRKACYAAMMISSPRLMEPIYRVDIIVKIVSETYDDTSRGNTVDSREVVNGFNRILEKRRGAILEDASVDGTPFYKMVGFVPVIDSVGLETDIRINTQGQAMCFLTFYKWDYVPGDPLQKDCYLPPLKPVPRNSLSRDFVLKTRKRKGLTGEPSLGKYVDAKLLQTLKENGIIDE</sequence>
<keyword evidence="3" id="KW-0547">Nucleotide-binding</keyword>
<keyword evidence="6" id="KW-0539">Nucleus</keyword>
<evidence type="ECO:0000256" key="7">
    <source>
        <dbReference type="ARBA" id="ARBA00055641"/>
    </source>
</evidence>
<evidence type="ECO:0000256" key="1">
    <source>
        <dbReference type="ARBA" id="ARBA00004123"/>
    </source>
</evidence>
<dbReference type="CDD" id="cd01683">
    <property type="entry name" value="EF2_IV_snRNP"/>
    <property type="match status" value="1"/>
</dbReference>
<dbReference type="SUPFAM" id="SSF50447">
    <property type="entry name" value="Translation proteins"/>
    <property type="match status" value="1"/>
</dbReference>
<dbReference type="InterPro" id="IPR031950">
    <property type="entry name" value="EFTUD2_N"/>
</dbReference>
<dbReference type="GO" id="GO:0000349">
    <property type="term" value="P:generation of catalytic spliceosome for first transesterification step"/>
    <property type="evidence" value="ECO:0007669"/>
    <property type="project" value="EnsemblFungi"/>
</dbReference>
<dbReference type="FunFam" id="3.30.70.870:FF:000002">
    <property type="entry name" value="Translation elongation factor 2"/>
    <property type="match status" value="1"/>
</dbReference>
<dbReference type="Gene3D" id="3.30.70.870">
    <property type="entry name" value="Elongation Factor G (Translational Gtpase), domain 3"/>
    <property type="match status" value="1"/>
</dbReference>
<dbReference type="InterPro" id="IPR044121">
    <property type="entry name" value="Snu114_GTP-bd"/>
</dbReference>
<dbReference type="OrthoDB" id="364892at2759"/>
<dbReference type="GO" id="GO:0046540">
    <property type="term" value="C:U4/U6 x U5 tri-snRNP complex"/>
    <property type="evidence" value="ECO:0007669"/>
    <property type="project" value="EnsemblFungi"/>
</dbReference>
<evidence type="ECO:0000256" key="3">
    <source>
        <dbReference type="ARBA" id="ARBA00022741"/>
    </source>
</evidence>
<evidence type="ECO:0000256" key="8">
    <source>
        <dbReference type="SAM" id="MobiDB-lite"/>
    </source>
</evidence>
<dbReference type="AlphaFoldDB" id="A0A1E4TV38"/>
<evidence type="ECO:0000256" key="2">
    <source>
        <dbReference type="ARBA" id="ARBA00022664"/>
    </source>
</evidence>
<dbReference type="PANTHER" id="PTHR42908">
    <property type="entry name" value="TRANSLATION ELONGATION FACTOR-RELATED"/>
    <property type="match status" value="1"/>
</dbReference>
<dbReference type="CDD" id="cd04167">
    <property type="entry name" value="Snu114p"/>
    <property type="match status" value="1"/>
</dbReference>
<dbReference type="GO" id="GO:0000244">
    <property type="term" value="P:spliceosomal tri-snRNP complex assembly"/>
    <property type="evidence" value="ECO:0007669"/>
    <property type="project" value="EnsemblFungi"/>
</dbReference>
<dbReference type="GO" id="GO:0003924">
    <property type="term" value="F:GTPase activity"/>
    <property type="evidence" value="ECO:0007669"/>
    <property type="project" value="EnsemblFungi"/>
</dbReference>
<comment type="subcellular location">
    <subcellularLocation>
        <location evidence="1">Nucleus</location>
    </subcellularLocation>
</comment>
<evidence type="ECO:0000256" key="4">
    <source>
        <dbReference type="ARBA" id="ARBA00023134"/>
    </source>
</evidence>
<dbReference type="GO" id="GO:0005525">
    <property type="term" value="F:GTP binding"/>
    <property type="evidence" value="ECO:0007669"/>
    <property type="project" value="UniProtKB-KW"/>
</dbReference>
<keyword evidence="2" id="KW-0507">mRNA processing</keyword>
<dbReference type="FunFam" id="2.40.30.10:FF:000029">
    <property type="entry name" value="116 kDa U5 small nuclear ribonucleoprotein component"/>
    <property type="match status" value="1"/>
</dbReference>
<dbReference type="SMART" id="SM00889">
    <property type="entry name" value="EFG_IV"/>
    <property type="match status" value="1"/>
</dbReference>
<evidence type="ECO:0000313" key="10">
    <source>
        <dbReference type="EMBL" id="ODV95653.1"/>
    </source>
</evidence>
<dbReference type="InterPro" id="IPR035647">
    <property type="entry name" value="EFG_III/V"/>
</dbReference>
<dbReference type="InterPro" id="IPR009000">
    <property type="entry name" value="Transl_B-barrel_sf"/>
</dbReference>
<dbReference type="GO" id="GO:0071007">
    <property type="term" value="C:U2-type catalytic step 2 spliceosome"/>
    <property type="evidence" value="ECO:0007669"/>
    <property type="project" value="TreeGrafter"/>
</dbReference>
<keyword evidence="4" id="KW-0342">GTP-binding</keyword>
<dbReference type="InterPro" id="IPR000640">
    <property type="entry name" value="EFG_V-like"/>
</dbReference>